<evidence type="ECO:0000313" key="2">
    <source>
        <dbReference type="Proteomes" id="UP001732700"/>
    </source>
</evidence>
<dbReference type="Proteomes" id="UP001732700">
    <property type="component" value="Chromosome 4D"/>
</dbReference>
<organism evidence="1 2">
    <name type="scientific">Avena sativa</name>
    <name type="common">Oat</name>
    <dbReference type="NCBI Taxonomy" id="4498"/>
    <lineage>
        <taxon>Eukaryota</taxon>
        <taxon>Viridiplantae</taxon>
        <taxon>Streptophyta</taxon>
        <taxon>Embryophyta</taxon>
        <taxon>Tracheophyta</taxon>
        <taxon>Spermatophyta</taxon>
        <taxon>Magnoliopsida</taxon>
        <taxon>Liliopsida</taxon>
        <taxon>Poales</taxon>
        <taxon>Poaceae</taxon>
        <taxon>BOP clade</taxon>
        <taxon>Pooideae</taxon>
        <taxon>Poodae</taxon>
        <taxon>Poeae</taxon>
        <taxon>Poeae Chloroplast Group 1 (Aveneae type)</taxon>
        <taxon>Aveninae</taxon>
        <taxon>Avena</taxon>
    </lineage>
</organism>
<protein>
    <submittedName>
        <fullName evidence="1">Uncharacterized protein</fullName>
    </submittedName>
</protein>
<sequence>MHLRTVELLDISLQEQLSIQHNINRDFIVDRVTIDSTAERLGIRQGDVIVLDELCGSTLPQLEDFLLSHGWEYLRLLRNIQSHLMVDLKLEVHDLLGRAKRNVTLTVGISDASERVMKNWNKHDSRREVSTLSSEFDPDTAAALHSLQDRNMALAAACSIVSVSSTRAGDDNVLRCTGIVVTITSNEAGKCARILTSSRIFCSGDAGLHLPEKKVFVHLSDETTVEGHILFLNIHYRIAVLEILTEYPLQHVCFGDMPQYGQEVYLLGRDEECSIVVKRGSISLLEHSFLRCNYYMFLSCESGALQDLDCTGGLVLDNYGNMVGMVVAHNLQVAIMSITTVKTCIDMLDKFSRIARPMIDMNLRSVELLEIEHKEKLSVHYNIKRGFIVNKVRSVSSAWRNVIREGDVMEIIDGECGSTLPQLEDYLLKLGWGCLDKSLAQLSTIDLKIRVHDIIRRTSKDIVVALEYDLV</sequence>
<keyword evidence="2" id="KW-1185">Reference proteome</keyword>
<reference evidence="1" key="2">
    <citation type="submission" date="2025-09" db="UniProtKB">
        <authorList>
            <consortium name="EnsemblPlants"/>
        </authorList>
    </citation>
    <scope>IDENTIFICATION</scope>
</reference>
<dbReference type="EnsemblPlants" id="AVESA.00010b.r2.4DG0726080.1">
    <property type="protein sequence ID" value="AVESA.00010b.r2.4DG0726080.1.CDS"/>
    <property type="gene ID" value="AVESA.00010b.r2.4DG0726080"/>
</dbReference>
<name>A0ACD5WZT3_AVESA</name>
<accession>A0ACD5WZT3</accession>
<proteinExistence type="predicted"/>
<reference evidence="1" key="1">
    <citation type="submission" date="2021-05" db="EMBL/GenBank/DDBJ databases">
        <authorList>
            <person name="Scholz U."/>
            <person name="Mascher M."/>
            <person name="Fiebig A."/>
        </authorList>
    </citation>
    <scope>NUCLEOTIDE SEQUENCE [LARGE SCALE GENOMIC DNA]</scope>
</reference>
<evidence type="ECO:0000313" key="1">
    <source>
        <dbReference type="EnsemblPlants" id="AVESA.00010b.r2.4DG0726080.1.CDS"/>
    </source>
</evidence>